<protein>
    <recommendedName>
        <fullName evidence="3">K Homology domain-containing protein</fullName>
    </recommendedName>
</protein>
<accession>T1HTB0</accession>
<keyword evidence="1" id="KW-0677">Repeat</keyword>
<name>T1HTB0_RHOPR</name>
<dbReference type="PROSITE" id="PS50084">
    <property type="entry name" value="KH_TYPE_1"/>
    <property type="match status" value="2"/>
</dbReference>
<dbReference type="SUPFAM" id="SSF54791">
    <property type="entry name" value="Eukaryotic type KH-domain (KH-domain type I)"/>
    <property type="match status" value="2"/>
</dbReference>
<keyword evidence="2" id="KW-0694">RNA-binding</keyword>
<dbReference type="Pfam" id="PF00013">
    <property type="entry name" value="KH_1"/>
    <property type="match status" value="1"/>
</dbReference>
<dbReference type="GO" id="GO:0010468">
    <property type="term" value="P:regulation of gene expression"/>
    <property type="evidence" value="ECO:0007669"/>
    <property type="project" value="UniProtKB-ARBA"/>
</dbReference>
<dbReference type="PANTHER" id="PTHR10288">
    <property type="entry name" value="KH DOMAIN CONTAINING RNA BINDING PROTEIN"/>
    <property type="match status" value="1"/>
</dbReference>
<feature type="domain" description="K Homology" evidence="3">
    <location>
        <begin position="87"/>
        <end position="159"/>
    </location>
</feature>
<evidence type="ECO:0000259" key="3">
    <source>
        <dbReference type="SMART" id="SM00322"/>
    </source>
</evidence>
<dbReference type="VEuPathDB" id="VectorBase:RPRC007280"/>
<keyword evidence="5" id="KW-1185">Reference proteome</keyword>
<dbReference type="EMBL" id="ACPB03006071">
    <property type="status" value="NOT_ANNOTATED_CDS"/>
    <property type="molecule type" value="Genomic_DNA"/>
</dbReference>
<evidence type="ECO:0000313" key="4">
    <source>
        <dbReference type="EnsemblMetazoa" id="RPRC007280-PA"/>
    </source>
</evidence>
<dbReference type="SMART" id="SM00322">
    <property type="entry name" value="KH"/>
    <property type="match status" value="2"/>
</dbReference>
<dbReference type="Proteomes" id="UP000015103">
    <property type="component" value="Unassembled WGS sequence"/>
</dbReference>
<dbReference type="InParanoid" id="T1HTB0"/>
<dbReference type="InterPro" id="IPR004088">
    <property type="entry name" value="KH_dom_type_1"/>
</dbReference>
<organism evidence="4 5">
    <name type="scientific">Rhodnius prolixus</name>
    <name type="common">Triatomid bug</name>
    <dbReference type="NCBI Taxonomy" id="13249"/>
    <lineage>
        <taxon>Eukaryota</taxon>
        <taxon>Metazoa</taxon>
        <taxon>Ecdysozoa</taxon>
        <taxon>Arthropoda</taxon>
        <taxon>Hexapoda</taxon>
        <taxon>Insecta</taxon>
        <taxon>Pterygota</taxon>
        <taxon>Neoptera</taxon>
        <taxon>Paraneoptera</taxon>
        <taxon>Hemiptera</taxon>
        <taxon>Heteroptera</taxon>
        <taxon>Panheteroptera</taxon>
        <taxon>Cimicomorpha</taxon>
        <taxon>Reduviidae</taxon>
        <taxon>Triatominae</taxon>
        <taxon>Rhodnius</taxon>
    </lineage>
</organism>
<dbReference type="InterPro" id="IPR004087">
    <property type="entry name" value="KH_dom"/>
</dbReference>
<dbReference type="GO" id="GO:0003723">
    <property type="term" value="F:RNA binding"/>
    <property type="evidence" value="ECO:0007669"/>
    <property type="project" value="UniProtKB-UniRule"/>
</dbReference>
<dbReference type="Gene3D" id="3.30.1370.10">
    <property type="entry name" value="K Homology domain, type 1"/>
    <property type="match status" value="2"/>
</dbReference>
<reference evidence="4" key="1">
    <citation type="submission" date="2015-05" db="UniProtKB">
        <authorList>
            <consortium name="EnsemblMetazoa"/>
        </authorList>
    </citation>
    <scope>IDENTIFICATION</scope>
</reference>
<dbReference type="AlphaFoldDB" id="T1HTB0"/>
<dbReference type="EnsemblMetazoa" id="RPRC007280-RA">
    <property type="protein sequence ID" value="RPRC007280-PA"/>
    <property type="gene ID" value="RPRC007280"/>
</dbReference>
<evidence type="ECO:0000256" key="2">
    <source>
        <dbReference type="PROSITE-ProRule" id="PRU00117"/>
    </source>
</evidence>
<sequence>MDIREEYMVRVLIPLTTVEIITSNGGQYIASFAWTNNVKIKILPNEQQYPETGEAMCQIVGELANVIAAINVIAVMTSNDQYLDAERRQEIKIIIDNTEAGRIIGKGGSNLRTIMHYSGSKVRVSAKRNTVCFKNRCITIKGNQASNNNACRILLTLMTDLKNNYDAPLSRSMVEVKLNFYSPIDVEVQATDILTYFIPEILLHCGYTQEAITEILPALNVLSGYGLLSIGMIDDSDTFSANDEEGKLPLLESVVTKDDFRIIHSRVRIW</sequence>
<feature type="domain" description="K Homology" evidence="3">
    <location>
        <begin position="5"/>
        <end position="78"/>
    </location>
</feature>
<dbReference type="InterPro" id="IPR036612">
    <property type="entry name" value="KH_dom_type_1_sf"/>
</dbReference>
<dbReference type="eggNOG" id="KOG2191">
    <property type="taxonomic scope" value="Eukaryota"/>
</dbReference>
<dbReference type="HOGENOM" id="CLU_1031775_0_0_1"/>
<proteinExistence type="predicted"/>
<evidence type="ECO:0000313" key="5">
    <source>
        <dbReference type="Proteomes" id="UP000015103"/>
    </source>
</evidence>
<evidence type="ECO:0000256" key="1">
    <source>
        <dbReference type="ARBA" id="ARBA00022737"/>
    </source>
</evidence>